<feature type="domain" description="Transglycosylase SLT" evidence="3">
    <location>
        <begin position="498"/>
        <end position="603"/>
    </location>
</feature>
<dbReference type="Gene3D" id="1.25.20.10">
    <property type="entry name" value="Bacterial muramidases"/>
    <property type="match status" value="1"/>
</dbReference>
<dbReference type="SUPFAM" id="SSF48435">
    <property type="entry name" value="Bacterial muramidases"/>
    <property type="match status" value="1"/>
</dbReference>
<name>A0A178KB78_9GAMM</name>
<evidence type="ECO:0000256" key="2">
    <source>
        <dbReference type="ARBA" id="ARBA00022729"/>
    </source>
</evidence>
<dbReference type="NCBIfam" id="NF008631">
    <property type="entry name" value="PRK11619.1"/>
    <property type="match status" value="1"/>
</dbReference>
<sequence>MTDSKSKWSFLVSLTVIKKALYAAWLGLGVGMAPLLQAATIDEQRGWYEQAQQALDDNEPEKFSQLRDKLNDYPLTPYLDYRDFSRNLANQSIEDVQAFLKRYQSLPFSPTLRYRYATYLASSKQWQTLLTFQPKPPRGETQQCNYYYAQLQTGNKKTAWQGAEKIWLKGSSIADACDPLLKAWQKAGKRHDSQILDRMLLVYQQGNKRLLAYLNKQLSTSGRVTGNKVLQLLDKPAKVADFSKASKVTPFNQKLTESAYKRLARKDVKEAVAQYQRTVDGQHYPKAKRQQIAEYVASRLMVTDSDELIAWRDKVLAKSSNTRLLERRIRSAMRDADWQQVERWVKVLPAKDQETLRWSFWRAYLLARNGKQAEADKLYSSILGQRDFYSVAAASMLNKPVEYKIQRAPFVIAHTDAYRDTLERVKELVAVDKLLAARNEWAYLLRGKTPDQALKLAAYAGANRWHHLAVQATIAGKLWGYHELRFPLAHKWWFDFFSKKRGVPTTTMMALARQESAWNTEAQSPVGARGLMQLMPATAKETAKKLGRNYQGKDTLFDPGVNIRLGSGYLQMMLERFDNNRVYSFAAYNAGPSRVDRWQKQTDGRVDVFTFIEAIPFNETRGYVQNVLMYDVYYNRRMGTEIHLLTPAELQAKY</sequence>
<evidence type="ECO:0000313" key="5">
    <source>
        <dbReference type="EMBL" id="OAN14215.1"/>
    </source>
</evidence>
<dbReference type="Gene3D" id="1.10.1240.20">
    <property type="entry name" value="Lytic transglycosylase, superhelical linker domain"/>
    <property type="match status" value="1"/>
</dbReference>
<dbReference type="PANTHER" id="PTHR37423">
    <property type="entry name" value="SOLUBLE LYTIC MUREIN TRANSGLYCOSYLASE-RELATED"/>
    <property type="match status" value="1"/>
</dbReference>
<dbReference type="AlphaFoldDB" id="A0A178KB78"/>
<dbReference type="PANTHER" id="PTHR37423:SF5">
    <property type="entry name" value="SOLUBLE LYTIC MUREIN TRANSGLYCOSYLASE"/>
    <property type="match status" value="1"/>
</dbReference>
<evidence type="ECO:0000256" key="1">
    <source>
        <dbReference type="ARBA" id="ARBA00007734"/>
    </source>
</evidence>
<dbReference type="CDD" id="cd13401">
    <property type="entry name" value="Slt70-like"/>
    <property type="match status" value="1"/>
</dbReference>
<dbReference type="GO" id="GO:0042597">
    <property type="term" value="C:periplasmic space"/>
    <property type="evidence" value="ECO:0007669"/>
    <property type="project" value="InterPro"/>
</dbReference>
<comment type="caution">
    <text evidence="5">The sequence shown here is derived from an EMBL/GenBank/DDBJ whole genome shotgun (WGS) entry which is preliminary data.</text>
</comment>
<dbReference type="OrthoDB" id="92254at2"/>
<dbReference type="Pfam" id="PF01464">
    <property type="entry name" value="SLT"/>
    <property type="match status" value="1"/>
</dbReference>
<keyword evidence="6" id="KW-1185">Reference proteome</keyword>
<keyword evidence="2" id="KW-0732">Signal</keyword>
<evidence type="ECO:0000313" key="6">
    <source>
        <dbReference type="Proteomes" id="UP000078503"/>
    </source>
</evidence>
<dbReference type="Pfam" id="PF14718">
    <property type="entry name" value="SLT_L"/>
    <property type="match status" value="1"/>
</dbReference>
<gene>
    <name evidence="5" type="ORF">A3K86_11585</name>
</gene>
<dbReference type="InterPro" id="IPR008258">
    <property type="entry name" value="Transglycosylase_SLT_dom_1"/>
</dbReference>
<accession>A0A178KB78</accession>
<dbReference type="InterPro" id="IPR037061">
    <property type="entry name" value="Lytic_TGlycoase_superhlx_L_sf"/>
</dbReference>
<dbReference type="STRING" id="858640.A3K86_11585"/>
<dbReference type="SUPFAM" id="SSF53955">
    <property type="entry name" value="Lysozyme-like"/>
    <property type="match status" value="1"/>
</dbReference>
<feature type="domain" description="Lytic transglycosylase superhelical linker" evidence="4">
    <location>
        <begin position="419"/>
        <end position="481"/>
    </location>
</feature>
<dbReference type="Proteomes" id="UP000078503">
    <property type="component" value="Unassembled WGS sequence"/>
</dbReference>
<dbReference type="InterPro" id="IPR023346">
    <property type="entry name" value="Lysozyme-like_dom_sf"/>
</dbReference>
<dbReference type="InterPro" id="IPR008939">
    <property type="entry name" value="Lytic_TGlycosylase_superhlx_U"/>
</dbReference>
<reference evidence="5 6" key="1">
    <citation type="submission" date="2016-03" db="EMBL/GenBank/DDBJ databases">
        <title>Photobacterium proteolyticum sp. nov. a protease producing bacterium isolated from ocean sediments of Laizhou Bay.</title>
        <authorList>
            <person name="Li Y."/>
        </authorList>
    </citation>
    <scope>NUCLEOTIDE SEQUENCE [LARGE SCALE GENOMIC DNA]</scope>
    <source>
        <strain evidence="5 6">R-40508</strain>
    </source>
</reference>
<evidence type="ECO:0000259" key="4">
    <source>
        <dbReference type="Pfam" id="PF14718"/>
    </source>
</evidence>
<dbReference type="InterPro" id="IPR012289">
    <property type="entry name" value="Lytic_TGlycosylase_superhlx_L"/>
</dbReference>
<dbReference type="GO" id="GO:0004553">
    <property type="term" value="F:hydrolase activity, hydrolyzing O-glycosyl compounds"/>
    <property type="evidence" value="ECO:0007669"/>
    <property type="project" value="InterPro"/>
</dbReference>
<comment type="similarity">
    <text evidence="1">Belongs to the transglycosylase Slt family.</text>
</comment>
<dbReference type="Gene3D" id="1.10.530.10">
    <property type="match status" value="1"/>
</dbReference>
<protein>
    <submittedName>
        <fullName evidence="5">Lytic transglycosylase</fullName>
    </submittedName>
</protein>
<proteinExistence type="inferred from homology"/>
<organism evidence="5 6">
    <name type="scientific">Photobacterium jeanii</name>
    <dbReference type="NCBI Taxonomy" id="858640"/>
    <lineage>
        <taxon>Bacteria</taxon>
        <taxon>Pseudomonadati</taxon>
        <taxon>Pseudomonadota</taxon>
        <taxon>Gammaproteobacteria</taxon>
        <taxon>Vibrionales</taxon>
        <taxon>Vibrionaceae</taxon>
        <taxon>Photobacterium</taxon>
    </lineage>
</organism>
<dbReference type="EMBL" id="LVHF01000025">
    <property type="protein sequence ID" value="OAN14215.1"/>
    <property type="molecule type" value="Genomic_DNA"/>
</dbReference>
<evidence type="ECO:0000259" key="3">
    <source>
        <dbReference type="Pfam" id="PF01464"/>
    </source>
</evidence>